<accession>A0AC35GE40</accession>
<dbReference type="Proteomes" id="UP000887580">
    <property type="component" value="Unplaced"/>
</dbReference>
<protein>
    <submittedName>
        <fullName evidence="2">Eukaryotic translation initiation factor 4E</fullName>
    </submittedName>
</protein>
<evidence type="ECO:0000313" key="2">
    <source>
        <dbReference type="WBParaSite" id="PS1159_v2.g4104.t1"/>
    </source>
</evidence>
<proteinExistence type="predicted"/>
<sequence length="316" mass="36381">MKKKIAATINKISDVPLSEGYEEKEKSQTWKKSSATDLCSNSLSLNDENEKCWKKNSSPNATNNSTLSLRISAYENSNEASSDSLNKSFQKFLLIQKQKQIHPASTFVSQSPFEFQRQRKDKVPEPEVSQFKASHRLLNLNKSYVHSNTAMKEKHGWNLWTLDSHHGELWENRFQITCKNPTVSKIAETPSGWGVFRDGYKPMWEDEKNSGRLTAKSFQAVKLYEIVAAFFDLLADDSNVSGIIYTRSKNFGLWINTSDDKIIGELKSKFSTICNREEDEIKWDDFKRDKKPDLHLRGVIWKYGQLSFETETLTNL</sequence>
<name>A0AC35GE40_9BILA</name>
<organism evidence="1 2">
    <name type="scientific">Panagrolaimus sp. PS1159</name>
    <dbReference type="NCBI Taxonomy" id="55785"/>
    <lineage>
        <taxon>Eukaryota</taxon>
        <taxon>Metazoa</taxon>
        <taxon>Ecdysozoa</taxon>
        <taxon>Nematoda</taxon>
        <taxon>Chromadorea</taxon>
        <taxon>Rhabditida</taxon>
        <taxon>Tylenchina</taxon>
        <taxon>Panagrolaimomorpha</taxon>
        <taxon>Panagrolaimoidea</taxon>
        <taxon>Panagrolaimidae</taxon>
        <taxon>Panagrolaimus</taxon>
    </lineage>
</organism>
<evidence type="ECO:0000313" key="1">
    <source>
        <dbReference type="Proteomes" id="UP000887580"/>
    </source>
</evidence>
<dbReference type="WBParaSite" id="PS1159_v2.g4104.t1">
    <property type="protein sequence ID" value="PS1159_v2.g4104.t1"/>
    <property type="gene ID" value="PS1159_v2.g4104"/>
</dbReference>
<reference evidence="2" key="1">
    <citation type="submission" date="2022-11" db="UniProtKB">
        <authorList>
            <consortium name="WormBaseParasite"/>
        </authorList>
    </citation>
    <scope>IDENTIFICATION</scope>
</reference>